<evidence type="ECO:0000313" key="2">
    <source>
        <dbReference type="Proteomes" id="UP001056120"/>
    </source>
</evidence>
<reference evidence="2" key="1">
    <citation type="journal article" date="2022" name="Mol. Ecol. Resour.">
        <title>The genomes of chicory, endive, great burdock and yacon provide insights into Asteraceae palaeo-polyploidization history and plant inulin production.</title>
        <authorList>
            <person name="Fan W."/>
            <person name="Wang S."/>
            <person name="Wang H."/>
            <person name="Wang A."/>
            <person name="Jiang F."/>
            <person name="Liu H."/>
            <person name="Zhao H."/>
            <person name="Xu D."/>
            <person name="Zhang Y."/>
        </authorList>
    </citation>
    <scope>NUCLEOTIDE SEQUENCE [LARGE SCALE GENOMIC DNA]</scope>
    <source>
        <strain evidence="2">cv. Yunnan</strain>
    </source>
</reference>
<accession>A0ACB9JX33</accession>
<comment type="caution">
    <text evidence="1">The sequence shown here is derived from an EMBL/GenBank/DDBJ whole genome shotgun (WGS) entry which is preliminary data.</text>
</comment>
<proteinExistence type="predicted"/>
<name>A0ACB9JX33_9ASTR</name>
<organism evidence="1 2">
    <name type="scientific">Smallanthus sonchifolius</name>
    <dbReference type="NCBI Taxonomy" id="185202"/>
    <lineage>
        <taxon>Eukaryota</taxon>
        <taxon>Viridiplantae</taxon>
        <taxon>Streptophyta</taxon>
        <taxon>Embryophyta</taxon>
        <taxon>Tracheophyta</taxon>
        <taxon>Spermatophyta</taxon>
        <taxon>Magnoliopsida</taxon>
        <taxon>eudicotyledons</taxon>
        <taxon>Gunneridae</taxon>
        <taxon>Pentapetalae</taxon>
        <taxon>asterids</taxon>
        <taxon>campanulids</taxon>
        <taxon>Asterales</taxon>
        <taxon>Asteraceae</taxon>
        <taxon>Asteroideae</taxon>
        <taxon>Heliantheae alliance</taxon>
        <taxon>Millerieae</taxon>
        <taxon>Smallanthus</taxon>
    </lineage>
</organism>
<reference evidence="1 2" key="2">
    <citation type="journal article" date="2022" name="Mol. Ecol. Resour.">
        <title>The genomes of chicory, endive, great burdock and yacon provide insights into Asteraceae paleo-polyploidization history and plant inulin production.</title>
        <authorList>
            <person name="Fan W."/>
            <person name="Wang S."/>
            <person name="Wang H."/>
            <person name="Wang A."/>
            <person name="Jiang F."/>
            <person name="Liu H."/>
            <person name="Zhao H."/>
            <person name="Xu D."/>
            <person name="Zhang Y."/>
        </authorList>
    </citation>
    <scope>NUCLEOTIDE SEQUENCE [LARGE SCALE GENOMIC DNA]</scope>
    <source>
        <strain evidence="2">cv. Yunnan</strain>
        <tissue evidence="1">Leaves</tissue>
    </source>
</reference>
<evidence type="ECO:0000313" key="1">
    <source>
        <dbReference type="EMBL" id="KAI3824537.1"/>
    </source>
</evidence>
<protein>
    <submittedName>
        <fullName evidence="1">Uncharacterized protein</fullName>
    </submittedName>
</protein>
<dbReference type="Proteomes" id="UP001056120">
    <property type="component" value="Linkage Group LG02"/>
</dbReference>
<sequence>MMRMMLIFMKKIITAAMRYTSTMKTMLGFYFYNRGSHQRSLKLILPRLQVASMTFIFNAFLSGNLNGILHS</sequence>
<gene>
    <name evidence="1" type="ORF">L1987_05999</name>
</gene>
<dbReference type="EMBL" id="CM042019">
    <property type="protein sequence ID" value="KAI3824537.1"/>
    <property type="molecule type" value="Genomic_DNA"/>
</dbReference>
<keyword evidence="2" id="KW-1185">Reference proteome</keyword>